<evidence type="ECO:0000313" key="10">
    <source>
        <dbReference type="Proteomes" id="UP001165121"/>
    </source>
</evidence>
<dbReference type="Pfam" id="PF13456">
    <property type="entry name" value="RVT_3"/>
    <property type="match status" value="1"/>
</dbReference>
<gene>
    <name evidence="9" type="ORF">Pfra01_002013500</name>
</gene>
<dbReference type="InterPro" id="IPR043502">
    <property type="entry name" value="DNA/RNA_pol_sf"/>
</dbReference>
<dbReference type="SUPFAM" id="SSF56672">
    <property type="entry name" value="DNA/RNA polymerases"/>
    <property type="match status" value="2"/>
</dbReference>
<proteinExistence type="predicted"/>
<keyword evidence="3" id="KW-0540">Nuclease</keyword>
<dbReference type="PANTHER" id="PTHR37984">
    <property type="entry name" value="PROTEIN CBG26694"/>
    <property type="match status" value="1"/>
</dbReference>
<keyword evidence="1" id="KW-0808">Transferase</keyword>
<dbReference type="AlphaFoldDB" id="A0A9W6Y1N0"/>
<evidence type="ECO:0000313" key="9">
    <source>
        <dbReference type="EMBL" id="GMF50433.1"/>
    </source>
</evidence>
<evidence type="ECO:0000256" key="3">
    <source>
        <dbReference type="ARBA" id="ARBA00022722"/>
    </source>
</evidence>
<keyword evidence="5" id="KW-0378">Hydrolase</keyword>
<dbReference type="OrthoDB" id="120781at2759"/>
<keyword evidence="2" id="KW-0548">Nucleotidyltransferase</keyword>
<protein>
    <submittedName>
        <fullName evidence="9">Unnamed protein product</fullName>
    </submittedName>
</protein>
<dbReference type="InterPro" id="IPR050951">
    <property type="entry name" value="Retrovirus_Pol_polyprotein"/>
</dbReference>
<keyword evidence="10" id="KW-1185">Reference proteome</keyword>
<sequence length="498" mass="55593">MGPVLGRSSYIDDIAHGAPTWDQLCDDLNALLFRLRYWNISVSLPKSEFGKLAIPYLSHEISAEGIRATPKIAKSVQGLPSLPKSEFGKLAIPYLSHEISAEGIRATPKIAKSVQGLPFPTLKGVQSFLGSLNYYNKFVEDLPVVAVSLYELTEEQVRSGRDIERAKEAFKILKRKIVSTPSRRHPDRTKQFIIIPHANPWAAFAVLGQMHGGVIQPVGFTGRIPNEFELRYHIAEKEVLAIRRVLELFRPLSNGSESSGIIYTRYSVLKWLLNSNSIEGRCLKWALEQSRMSLEIRRVQRDADGLAAILGAGITPREHLDAVVEDLIPAKGRIKKPPAVSMEMLESDYQGVVLSFKCAAKTSTRVGSCGCVLWQLPGWEVLDARGFMLGDVTVNDAEYHGMLNGLKMASERGVEDFGDSMIVIQQVQGLINCNQPNLQHRLAEYEVIRKKFKTVQLVHVKRLYNQAADYLTSKNLTLGMSWQVRTLRSSCTCNSYPG</sequence>
<dbReference type="EMBL" id="BSXT01002694">
    <property type="protein sequence ID" value="GMF50433.1"/>
    <property type="molecule type" value="Genomic_DNA"/>
</dbReference>
<dbReference type="Gene3D" id="3.30.70.270">
    <property type="match status" value="2"/>
</dbReference>
<feature type="domain" description="RNase H type-1" evidence="7">
    <location>
        <begin position="360"/>
        <end position="473"/>
    </location>
</feature>
<name>A0A9W6Y1N0_9STRA</name>
<dbReference type="SUPFAM" id="SSF53098">
    <property type="entry name" value="Ribonuclease H-like"/>
    <property type="match status" value="1"/>
</dbReference>
<reference evidence="9" key="1">
    <citation type="submission" date="2023-04" db="EMBL/GenBank/DDBJ databases">
        <title>Phytophthora fragariaefolia NBRC 109709.</title>
        <authorList>
            <person name="Ichikawa N."/>
            <person name="Sato H."/>
            <person name="Tonouchi N."/>
        </authorList>
    </citation>
    <scope>NUCLEOTIDE SEQUENCE</scope>
    <source>
        <strain evidence="9">NBRC 109709</strain>
    </source>
</reference>
<keyword evidence="6" id="KW-0695">RNA-directed DNA polymerase</keyword>
<dbReference type="InterPro" id="IPR012337">
    <property type="entry name" value="RNaseH-like_sf"/>
</dbReference>
<dbReference type="GO" id="GO:0003964">
    <property type="term" value="F:RNA-directed DNA polymerase activity"/>
    <property type="evidence" value="ECO:0007669"/>
    <property type="project" value="UniProtKB-KW"/>
</dbReference>
<dbReference type="Gene3D" id="3.30.420.10">
    <property type="entry name" value="Ribonuclease H-like superfamily/Ribonuclease H"/>
    <property type="match status" value="1"/>
</dbReference>
<dbReference type="Proteomes" id="UP001165121">
    <property type="component" value="Unassembled WGS sequence"/>
</dbReference>
<comment type="caution">
    <text evidence="9">The sequence shown here is derived from an EMBL/GenBank/DDBJ whole genome shotgun (WGS) entry which is preliminary data.</text>
</comment>
<dbReference type="GO" id="GO:0003676">
    <property type="term" value="F:nucleic acid binding"/>
    <property type="evidence" value="ECO:0007669"/>
    <property type="project" value="InterPro"/>
</dbReference>
<evidence type="ECO:0000256" key="5">
    <source>
        <dbReference type="ARBA" id="ARBA00022801"/>
    </source>
</evidence>
<keyword evidence="4" id="KW-0255">Endonuclease</keyword>
<evidence type="ECO:0000259" key="8">
    <source>
        <dbReference type="Pfam" id="PF17917"/>
    </source>
</evidence>
<dbReference type="InterPro" id="IPR002156">
    <property type="entry name" value="RNaseH_domain"/>
</dbReference>
<evidence type="ECO:0000256" key="4">
    <source>
        <dbReference type="ARBA" id="ARBA00022759"/>
    </source>
</evidence>
<feature type="domain" description="Reverse transcriptase RNase H-like" evidence="8">
    <location>
        <begin position="187"/>
        <end position="288"/>
    </location>
</feature>
<evidence type="ECO:0000256" key="1">
    <source>
        <dbReference type="ARBA" id="ARBA00022679"/>
    </source>
</evidence>
<dbReference type="InterPro" id="IPR036397">
    <property type="entry name" value="RNaseH_sf"/>
</dbReference>
<evidence type="ECO:0000256" key="6">
    <source>
        <dbReference type="ARBA" id="ARBA00022918"/>
    </source>
</evidence>
<organism evidence="9 10">
    <name type="scientific">Phytophthora fragariaefolia</name>
    <dbReference type="NCBI Taxonomy" id="1490495"/>
    <lineage>
        <taxon>Eukaryota</taxon>
        <taxon>Sar</taxon>
        <taxon>Stramenopiles</taxon>
        <taxon>Oomycota</taxon>
        <taxon>Peronosporomycetes</taxon>
        <taxon>Peronosporales</taxon>
        <taxon>Peronosporaceae</taxon>
        <taxon>Phytophthora</taxon>
    </lineage>
</organism>
<dbReference type="InterPro" id="IPR041373">
    <property type="entry name" value="RT_RNaseH"/>
</dbReference>
<accession>A0A9W6Y1N0</accession>
<dbReference type="PANTHER" id="PTHR37984:SF5">
    <property type="entry name" value="PROTEIN NYNRIN-LIKE"/>
    <property type="match status" value="1"/>
</dbReference>
<evidence type="ECO:0000256" key="2">
    <source>
        <dbReference type="ARBA" id="ARBA00022695"/>
    </source>
</evidence>
<dbReference type="Pfam" id="PF17917">
    <property type="entry name" value="RT_RNaseH"/>
    <property type="match status" value="1"/>
</dbReference>
<dbReference type="GO" id="GO:0004523">
    <property type="term" value="F:RNA-DNA hybrid ribonuclease activity"/>
    <property type="evidence" value="ECO:0007669"/>
    <property type="project" value="InterPro"/>
</dbReference>
<dbReference type="InterPro" id="IPR043128">
    <property type="entry name" value="Rev_trsase/Diguanyl_cyclase"/>
</dbReference>
<evidence type="ECO:0000259" key="7">
    <source>
        <dbReference type="Pfam" id="PF13456"/>
    </source>
</evidence>